<comment type="cofactor">
    <cofactor evidence="1">
        <name>thiamine diphosphate</name>
        <dbReference type="ChEBI" id="CHEBI:58937"/>
    </cofactor>
</comment>
<dbReference type="GO" id="GO:0046872">
    <property type="term" value="F:metal ion binding"/>
    <property type="evidence" value="ECO:0007669"/>
    <property type="project" value="UniProtKB-KW"/>
</dbReference>
<evidence type="ECO:0000256" key="5">
    <source>
        <dbReference type="ARBA" id="ARBA00023052"/>
    </source>
</evidence>
<keyword evidence="3" id="KW-0808">Transferase</keyword>
<dbReference type="InterPro" id="IPR005474">
    <property type="entry name" value="Transketolase_N"/>
</dbReference>
<dbReference type="Pfam" id="PF00456">
    <property type="entry name" value="Transketolase_N"/>
    <property type="match status" value="1"/>
</dbReference>
<gene>
    <name evidence="7" type="ORF">ciss_15490</name>
</gene>
<dbReference type="Gene3D" id="3.40.50.970">
    <property type="match status" value="1"/>
</dbReference>
<feature type="domain" description="Transketolase N-terminal" evidence="6">
    <location>
        <begin position="10"/>
        <end position="268"/>
    </location>
</feature>
<proteinExistence type="inferred from homology"/>
<name>A0A1L8D343_9THEO</name>
<keyword evidence="5" id="KW-0786">Thiamine pyrophosphate</keyword>
<reference evidence="8" key="1">
    <citation type="submission" date="2016-12" db="EMBL/GenBank/DDBJ databases">
        <title>Draft Genome Sequences od Carboxydothermus pertinax and islandicus, Hydrogenogenic Carboxydotrophic Bacteria.</title>
        <authorList>
            <person name="Fukuyama Y."/>
            <person name="Ohmae K."/>
            <person name="Yoneda Y."/>
            <person name="Yoshida T."/>
            <person name="Sako Y."/>
        </authorList>
    </citation>
    <scope>NUCLEOTIDE SEQUENCE [LARGE SCALE GENOMIC DNA]</scope>
    <source>
        <strain evidence="8">SET</strain>
    </source>
</reference>
<evidence type="ECO:0000256" key="1">
    <source>
        <dbReference type="ARBA" id="ARBA00001964"/>
    </source>
</evidence>
<dbReference type="PANTHER" id="PTHR47514:SF1">
    <property type="entry name" value="TRANSKETOLASE N-TERMINAL SECTION-RELATED"/>
    <property type="match status" value="1"/>
</dbReference>
<dbReference type="InterPro" id="IPR049557">
    <property type="entry name" value="Transketolase_CS"/>
</dbReference>
<dbReference type="GO" id="GO:0016740">
    <property type="term" value="F:transferase activity"/>
    <property type="evidence" value="ECO:0007669"/>
    <property type="project" value="UniProtKB-KW"/>
</dbReference>
<keyword evidence="8" id="KW-1185">Reference proteome</keyword>
<dbReference type="Proteomes" id="UP000187338">
    <property type="component" value="Unassembled WGS sequence"/>
</dbReference>
<keyword evidence="4" id="KW-0479">Metal-binding</keyword>
<dbReference type="SUPFAM" id="SSF52518">
    <property type="entry name" value="Thiamin diphosphate-binding fold (THDP-binding)"/>
    <property type="match status" value="1"/>
</dbReference>
<dbReference type="PANTHER" id="PTHR47514">
    <property type="entry name" value="TRANSKETOLASE N-TERMINAL SECTION-RELATED"/>
    <property type="match status" value="1"/>
</dbReference>
<dbReference type="OrthoDB" id="8732661at2"/>
<dbReference type="STRING" id="661089.ciss_15490"/>
<evidence type="ECO:0000259" key="6">
    <source>
        <dbReference type="Pfam" id="PF00456"/>
    </source>
</evidence>
<evidence type="ECO:0000256" key="4">
    <source>
        <dbReference type="ARBA" id="ARBA00022723"/>
    </source>
</evidence>
<evidence type="ECO:0000313" key="7">
    <source>
        <dbReference type="EMBL" id="GAV25616.1"/>
    </source>
</evidence>
<comment type="similarity">
    <text evidence="2">Belongs to the transketolase family.</text>
</comment>
<evidence type="ECO:0000256" key="2">
    <source>
        <dbReference type="ARBA" id="ARBA00007131"/>
    </source>
</evidence>
<dbReference type="CDD" id="cd02012">
    <property type="entry name" value="TPP_TK"/>
    <property type="match status" value="1"/>
</dbReference>
<dbReference type="PROSITE" id="PS00801">
    <property type="entry name" value="TRANSKETOLASE_1"/>
    <property type="match status" value="1"/>
</dbReference>
<comment type="caution">
    <text evidence="7">The sequence shown here is derived from an EMBL/GenBank/DDBJ whole genome shotgun (WGS) entry which is preliminary data.</text>
</comment>
<evidence type="ECO:0000313" key="8">
    <source>
        <dbReference type="Proteomes" id="UP000187338"/>
    </source>
</evidence>
<evidence type="ECO:0000256" key="3">
    <source>
        <dbReference type="ARBA" id="ARBA00022679"/>
    </source>
</evidence>
<dbReference type="AlphaFoldDB" id="A0A1L8D343"/>
<dbReference type="RefSeq" id="WP_075865765.1">
    <property type="nucleotide sequence ID" value="NZ_BDJL01000054.1"/>
</dbReference>
<accession>A0A1L8D343</accession>
<protein>
    <submittedName>
        <fullName evidence="7">Transketolase</fullName>
    </submittedName>
</protein>
<sequence>MQEEILNLKLIANQLRQHVIKMVGEANSGHPGGSLSAADILAVLFFKEMRIDPANPKWQDRDRFVLSKGHASPVLYAALAERGFFPKEWLSQFRKINSPLQGHPDMKKVPGVEMSTGSLGQGFSTAVGMALGLKLDRSPARVYVLLGDGEIQEGIVWEAAMAAAHYKLNNLTAILDYNGLQIDGPVQEVMNPEPVADKWRSFGFKVITIDGHNIPEIINAIDAARQHLEGPTIIIAKTIKGKGVSFMENRVEWHGSAPKPEQVAEALSELQARREKLWEE</sequence>
<dbReference type="EMBL" id="BDJL01000054">
    <property type="protein sequence ID" value="GAV25616.1"/>
    <property type="molecule type" value="Genomic_DNA"/>
</dbReference>
<dbReference type="InterPro" id="IPR029061">
    <property type="entry name" value="THDP-binding"/>
</dbReference>
<organism evidence="7 8">
    <name type="scientific">Carboxydothermus islandicus</name>
    <dbReference type="NCBI Taxonomy" id="661089"/>
    <lineage>
        <taxon>Bacteria</taxon>
        <taxon>Bacillati</taxon>
        <taxon>Bacillota</taxon>
        <taxon>Clostridia</taxon>
        <taxon>Thermoanaerobacterales</taxon>
        <taxon>Thermoanaerobacteraceae</taxon>
        <taxon>Carboxydothermus</taxon>
    </lineage>
</organism>